<feature type="transmembrane region" description="Helical" evidence="1">
    <location>
        <begin position="24"/>
        <end position="44"/>
    </location>
</feature>
<feature type="transmembrane region" description="Helical" evidence="1">
    <location>
        <begin position="260"/>
        <end position="277"/>
    </location>
</feature>
<dbReference type="RefSeq" id="WP_224140659.1">
    <property type="nucleotide sequence ID" value="NZ_JAIQUM010000049.1"/>
</dbReference>
<keyword evidence="1" id="KW-0472">Membrane</keyword>
<keyword evidence="1" id="KW-1133">Transmembrane helix</keyword>
<proteinExistence type="predicted"/>
<feature type="transmembrane region" description="Helical" evidence="1">
    <location>
        <begin position="410"/>
        <end position="435"/>
    </location>
</feature>
<feature type="transmembrane region" description="Helical" evidence="1">
    <location>
        <begin position="56"/>
        <end position="80"/>
    </location>
</feature>
<dbReference type="InterPro" id="IPR003474">
    <property type="entry name" value="Glcn_transporter"/>
</dbReference>
<protein>
    <submittedName>
        <fullName evidence="2">GntP family permease</fullName>
    </submittedName>
</protein>
<dbReference type="Proteomes" id="UP001165287">
    <property type="component" value="Unassembled WGS sequence"/>
</dbReference>
<evidence type="ECO:0000256" key="1">
    <source>
        <dbReference type="SAM" id="Phobius"/>
    </source>
</evidence>
<dbReference type="EMBL" id="JAIQUM010000049">
    <property type="protein sequence ID" value="MBZ5752195.1"/>
    <property type="molecule type" value="Genomic_DNA"/>
</dbReference>
<evidence type="ECO:0000313" key="2">
    <source>
        <dbReference type="EMBL" id="MBZ5752195.1"/>
    </source>
</evidence>
<keyword evidence="3" id="KW-1185">Reference proteome</keyword>
<name>A0ABS7UV64_9BACI</name>
<evidence type="ECO:0000313" key="3">
    <source>
        <dbReference type="Proteomes" id="UP001165287"/>
    </source>
</evidence>
<feature type="transmembrane region" description="Helical" evidence="1">
    <location>
        <begin position="106"/>
        <end position="136"/>
    </location>
</feature>
<keyword evidence="1" id="KW-0812">Transmembrane</keyword>
<feature type="transmembrane region" description="Helical" evidence="1">
    <location>
        <begin position="237"/>
        <end position="254"/>
    </location>
</feature>
<sequence length="439" mass="46402">MLSMIGLIGGLALLIWLTMRGMNLLVAGPLCALFVAIFSGLPLFPQLVGEGEANLVGNYMSGFSGFIGSWYLMFLLGAIFGKVMEDSGAADSVSKWIVEKLGMKQAVLAIVFSCAVLTYGGVSLFVVAFSVYPMAISLFRQADLPRRFIPAALAFGSVTFTMTSAGSPEIQNWIPIEYLGTTPYAGWEVSLIVAVFMMVFGYWWLRRMITKAVARGERFIARDNDPENEDKALPNPWTGLIPLLVVLIISFIFHDSLQQSALIIALLGGVIATYLLNRKYFRSFWNAVSEGTTGALIALGNTAAVVGFGGVAKAVPAFEAAVTAMTNIPGSPLIGGAIAVSVIAGMTGSSSGGQAIALPLLAPHYMDMGVNTEALHRVVSISSGALDSLPHNGYVVTTVRAICGETHKDAYNAVGALTVIVPAIGVVIAIILFSFGLGI</sequence>
<feature type="transmembrane region" description="Helical" evidence="1">
    <location>
        <begin position="185"/>
        <end position="205"/>
    </location>
</feature>
<organism evidence="2 3">
    <name type="scientific">Metabacillus rhizolycopersici</name>
    <dbReference type="NCBI Taxonomy" id="2875709"/>
    <lineage>
        <taxon>Bacteria</taxon>
        <taxon>Bacillati</taxon>
        <taxon>Bacillota</taxon>
        <taxon>Bacilli</taxon>
        <taxon>Bacillales</taxon>
        <taxon>Bacillaceae</taxon>
        <taxon>Metabacillus</taxon>
    </lineage>
</organism>
<dbReference type="PANTHER" id="PTHR30354">
    <property type="entry name" value="GNT FAMILY GLUCONATE TRANSPORTER"/>
    <property type="match status" value="1"/>
</dbReference>
<reference evidence="2" key="1">
    <citation type="submission" date="2024-05" db="EMBL/GenBank/DDBJ databases">
        <title>Metabacillus sp. nov., isolated from the rhizosphere soil of tomato plants.</title>
        <authorList>
            <person name="Ma R."/>
        </authorList>
    </citation>
    <scope>NUCLEOTIDE SEQUENCE</scope>
    <source>
        <strain evidence="2">DBTR6</strain>
    </source>
</reference>
<dbReference type="PANTHER" id="PTHR30354:SF7">
    <property type="entry name" value="BLL7963 PROTEIN"/>
    <property type="match status" value="1"/>
</dbReference>
<gene>
    <name evidence="2" type="ORF">K9V48_18540</name>
</gene>
<dbReference type="Pfam" id="PF02447">
    <property type="entry name" value="GntP_permease"/>
    <property type="match status" value="1"/>
</dbReference>
<comment type="caution">
    <text evidence="2">The sequence shown here is derived from an EMBL/GenBank/DDBJ whole genome shotgun (WGS) entry which is preliminary data.</text>
</comment>
<accession>A0ABS7UV64</accession>